<dbReference type="FunFam" id="1.10.12.10:FF:000001">
    <property type="entry name" value="Probable enoyl-CoA hydratase, mitochondrial"/>
    <property type="match status" value="1"/>
</dbReference>
<reference evidence="8" key="1">
    <citation type="submission" date="2016-10" db="EMBL/GenBank/DDBJ databases">
        <authorList>
            <person name="Varghese N."/>
            <person name="Submissions S."/>
        </authorList>
    </citation>
    <scope>NUCLEOTIDE SEQUENCE [LARGE SCALE GENOMIC DNA]</scope>
    <source>
        <strain evidence="8">DSM 40318</strain>
    </source>
</reference>
<dbReference type="AlphaFoldDB" id="A0A1H4KM00"/>
<comment type="catalytic activity">
    <reaction evidence="4">
        <text>a (3S)-3-hydroxyacyl-CoA = a (2E)-enoyl-CoA + H2O</text>
        <dbReference type="Rhea" id="RHEA:16105"/>
        <dbReference type="ChEBI" id="CHEBI:15377"/>
        <dbReference type="ChEBI" id="CHEBI:57318"/>
        <dbReference type="ChEBI" id="CHEBI:58856"/>
        <dbReference type="EC" id="4.2.1.17"/>
    </reaction>
</comment>
<dbReference type="PANTHER" id="PTHR11941:SF54">
    <property type="entry name" value="ENOYL-COA HYDRATASE, MITOCHONDRIAL"/>
    <property type="match status" value="1"/>
</dbReference>
<evidence type="ECO:0000313" key="7">
    <source>
        <dbReference type="EMBL" id="SEB58942.1"/>
    </source>
</evidence>
<dbReference type="Gene3D" id="1.10.12.10">
    <property type="entry name" value="Lyase 2-enoyl-coa Hydratase, Chain A, domain 2"/>
    <property type="match status" value="1"/>
</dbReference>
<organism evidence="7 8">
    <name type="scientific">Streptomyces melanosporofaciens</name>
    <dbReference type="NCBI Taxonomy" id="67327"/>
    <lineage>
        <taxon>Bacteria</taxon>
        <taxon>Bacillati</taxon>
        <taxon>Actinomycetota</taxon>
        <taxon>Actinomycetes</taxon>
        <taxon>Kitasatosporales</taxon>
        <taxon>Streptomycetaceae</taxon>
        <taxon>Streptomyces</taxon>
        <taxon>Streptomyces violaceusniger group</taxon>
    </lineage>
</organism>
<dbReference type="Gene3D" id="3.90.226.10">
    <property type="entry name" value="2-enoyl-CoA Hydratase, Chain A, domain 1"/>
    <property type="match status" value="1"/>
</dbReference>
<keyword evidence="3" id="KW-0456">Lyase</keyword>
<dbReference type="Proteomes" id="UP000198609">
    <property type="component" value="Unassembled WGS sequence"/>
</dbReference>
<dbReference type="InterPro" id="IPR001753">
    <property type="entry name" value="Enoyl-CoA_hydra/iso"/>
</dbReference>
<dbReference type="PANTHER" id="PTHR11941">
    <property type="entry name" value="ENOYL-COA HYDRATASE-RELATED"/>
    <property type="match status" value="1"/>
</dbReference>
<dbReference type="InterPro" id="IPR018376">
    <property type="entry name" value="Enoyl-CoA_hyd/isom_CS"/>
</dbReference>
<protein>
    <recommendedName>
        <fullName evidence="2">enoyl-CoA hydratase</fullName>
        <ecNumber evidence="2">4.2.1.17</ecNumber>
    </recommendedName>
</protein>
<evidence type="ECO:0000256" key="5">
    <source>
        <dbReference type="ARBA" id="ARBA00023717"/>
    </source>
</evidence>
<dbReference type="RefSeq" id="WP_093460307.1">
    <property type="nucleotide sequence ID" value="NZ_FNST01000002.1"/>
</dbReference>
<comment type="catalytic activity">
    <reaction evidence="5">
        <text>a 4-saturated-(3S)-3-hydroxyacyl-CoA = a (3E)-enoyl-CoA + H2O</text>
        <dbReference type="Rhea" id="RHEA:20724"/>
        <dbReference type="ChEBI" id="CHEBI:15377"/>
        <dbReference type="ChEBI" id="CHEBI:58521"/>
        <dbReference type="ChEBI" id="CHEBI:137480"/>
        <dbReference type="EC" id="4.2.1.17"/>
    </reaction>
</comment>
<dbReference type="EMBL" id="FNST01000002">
    <property type="protein sequence ID" value="SEB58942.1"/>
    <property type="molecule type" value="Genomic_DNA"/>
</dbReference>
<evidence type="ECO:0000256" key="2">
    <source>
        <dbReference type="ARBA" id="ARBA00012076"/>
    </source>
</evidence>
<evidence type="ECO:0000256" key="6">
    <source>
        <dbReference type="RuleBase" id="RU003707"/>
    </source>
</evidence>
<comment type="similarity">
    <text evidence="1 6">Belongs to the enoyl-CoA hydratase/isomerase family.</text>
</comment>
<dbReference type="Pfam" id="PF00378">
    <property type="entry name" value="ECH_1"/>
    <property type="match status" value="1"/>
</dbReference>
<sequence>MSVVLLERHSPDVAIVRFNRPEVRNALNTEVRQLLHEHFTALAADDDVRVVVLTGNERVFAAGADIQEQAERDVVGAIKAYTTSAIADFPKPVIAAVNGYALGGGCEFALQCDFVIASERAKFGQPEVNLGLIPGAGGTQRLPRAVGRLNASYMLMTGLPATAEQALRMGLVSEVVQGDALPRALELAELVASKAPLAVRQVKEVVRHGLDGSLETGLRMERRGYQLMFGTADFREGVKAFTDKRTPEFSGE</sequence>
<accession>A0A1H4KM00</accession>
<evidence type="ECO:0000256" key="3">
    <source>
        <dbReference type="ARBA" id="ARBA00023239"/>
    </source>
</evidence>
<gene>
    <name evidence="7" type="ORF">SAMN04490356_0791</name>
</gene>
<dbReference type="GO" id="GO:0006635">
    <property type="term" value="P:fatty acid beta-oxidation"/>
    <property type="evidence" value="ECO:0007669"/>
    <property type="project" value="TreeGrafter"/>
</dbReference>
<name>A0A1H4KM00_STRMJ</name>
<keyword evidence="8" id="KW-1185">Reference proteome</keyword>
<dbReference type="InterPro" id="IPR014748">
    <property type="entry name" value="Enoyl-CoA_hydra_C"/>
</dbReference>
<dbReference type="FunFam" id="3.90.226.10:FF:000009">
    <property type="entry name" value="Carnitinyl-CoA dehydratase"/>
    <property type="match status" value="1"/>
</dbReference>
<dbReference type="SUPFAM" id="SSF52096">
    <property type="entry name" value="ClpP/crotonase"/>
    <property type="match status" value="1"/>
</dbReference>
<dbReference type="InterPro" id="IPR029045">
    <property type="entry name" value="ClpP/crotonase-like_dom_sf"/>
</dbReference>
<dbReference type="EC" id="4.2.1.17" evidence="2"/>
<evidence type="ECO:0000256" key="1">
    <source>
        <dbReference type="ARBA" id="ARBA00005254"/>
    </source>
</evidence>
<proteinExistence type="inferred from homology"/>
<evidence type="ECO:0000313" key="8">
    <source>
        <dbReference type="Proteomes" id="UP000198609"/>
    </source>
</evidence>
<dbReference type="GO" id="GO:0004300">
    <property type="term" value="F:enoyl-CoA hydratase activity"/>
    <property type="evidence" value="ECO:0007669"/>
    <property type="project" value="UniProtKB-EC"/>
</dbReference>
<dbReference type="CDD" id="cd06558">
    <property type="entry name" value="crotonase-like"/>
    <property type="match status" value="1"/>
</dbReference>
<evidence type="ECO:0000256" key="4">
    <source>
        <dbReference type="ARBA" id="ARBA00023709"/>
    </source>
</evidence>
<dbReference type="PROSITE" id="PS00166">
    <property type="entry name" value="ENOYL_COA_HYDRATASE"/>
    <property type="match status" value="1"/>
</dbReference>